<name>A0A844AL93_9RHOB</name>
<feature type="signal peptide" evidence="7">
    <location>
        <begin position="1"/>
        <end position="21"/>
    </location>
</feature>
<organism evidence="8 9">
    <name type="scientific">Tritonibacter aquimaris</name>
    <dbReference type="NCBI Taxonomy" id="2663379"/>
    <lineage>
        <taxon>Bacteria</taxon>
        <taxon>Pseudomonadati</taxon>
        <taxon>Pseudomonadota</taxon>
        <taxon>Alphaproteobacteria</taxon>
        <taxon>Rhodobacterales</taxon>
        <taxon>Paracoccaceae</taxon>
        <taxon>Tritonibacter</taxon>
    </lineage>
</organism>
<evidence type="ECO:0000256" key="2">
    <source>
        <dbReference type="ARBA" id="ARBA00008520"/>
    </source>
</evidence>
<comment type="function">
    <text evidence="5">Part of a binding-protein-dependent transport system for a sugar.</text>
</comment>
<accession>A0A844AL93</accession>
<dbReference type="SUPFAM" id="SSF53850">
    <property type="entry name" value="Periplasmic binding protein-like II"/>
    <property type="match status" value="1"/>
</dbReference>
<dbReference type="AlphaFoldDB" id="A0A844AL93"/>
<comment type="caution">
    <text evidence="8">The sequence shown here is derived from an EMBL/GenBank/DDBJ whole genome shotgun (WGS) entry which is preliminary data.</text>
</comment>
<evidence type="ECO:0000256" key="7">
    <source>
        <dbReference type="SAM" id="SignalP"/>
    </source>
</evidence>
<keyword evidence="3" id="KW-0813">Transport</keyword>
<evidence type="ECO:0000313" key="9">
    <source>
        <dbReference type="Proteomes" id="UP000436694"/>
    </source>
</evidence>
<gene>
    <name evidence="8" type="ORF">GG681_08800</name>
</gene>
<dbReference type="InterPro" id="IPR006059">
    <property type="entry name" value="SBP"/>
</dbReference>
<dbReference type="InterPro" id="IPR050490">
    <property type="entry name" value="Bact_solute-bd_prot1"/>
</dbReference>
<dbReference type="Gene3D" id="3.40.190.10">
    <property type="entry name" value="Periplasmic binding protein-like II"/>
    <property type="match status" value="2"/>
</dbReference>
<dbReference type="PANTHER" id="PTHR43649">
    <property type="entry name" value="ARABINOSE-BINDING PROTEIN-RELATED"/>
    <property type="match status" value="1"/>
</dbReference>
<dbReference type="Proteomes" id="UP000436694">
    <property type="component" value="Unassembled WGS sequence"/>
</dbReference>
<evidence type="ECO:0000256" key="3">
    <source>
        <dbReference type="ARBA" id="ARBA00022448"/>
    </source>
</evidence>
<keyword evidence="4 7" id="KW-0732">Signal</keyword>
<dbReference type="GO" id="GO:0042597">
    <property type="term" value="C:periplasmic space"/>
    <property type="evidence" value="ECO:0007669"/>
    <property type="project" value="UniProtKB-SubCell"/>
</dbReference>
<proteinExistence type="inferred from homology"/>
<evidence type="ECO:0000256" key="6">
    <source>
        <dbReference type="ARBA" id="ARBA00049753"/>
    </source>
</evidence>
<comment type="subcellular location">
    <subcellularLocation>
        <location evidence="1">Periplasm</location>
    </subcellularLocation>
</comment>
<sequence>MMKSVPMVSALALCVAGSLHAEPQAEVLHYWTSGGEAKSVAVLQEEFASNGGTWTDMPVAGGGGDAAMQALRARVLSGNAPTAVQLKGPAIQEWYEEGVLADISSVAEAQGWAAVLPESIAGHMKCDGQWCAAPVNVHRVDWIWANSDVLESNGIAMPTSWDEFNAAAEKLQAAGIIPLAHGGQAWQDATVFEAVALGILGPDGFHKAFVELDEATLTSDKMVAVFDQMRTMRGYVDPNFPGRDWNLATAMVINGEAAFQIMGDWAKGEFLAAGKAPGDDFLCVSTPGDGFLYNVDSFAMFSVDGADKQAGQELLAELVVGKNFQEVFNLNKGSIPARTDVSLEAFDSCATLSASDMSSSSANGSLLPSYAHGMALRGAQAGAITDVVTSHFNSDMSSQEAVKQLASAVANSL</sequence>
<reference evidence="8 9" key="1">
    <citation type="submission" date="2019-10" db="EMBL/GenBank/DDBJ databases">
        <title>Epibacterium sp. nov., isolated from seawater.</title>
        <authorList>
            <person name="Zhang X."/>
            <person name="Li N."/>
        </authorList>
    </citation>
    <scope>NUCLEOTIDE SEQUENCE [LARGE SCALE GENOMIC DNA]</scope>
    <source>
        <strain evidence="8 9">SM1969</strain>
    </source>
</reference>
<evidence type="ECO:0000256" key="1">
    <source>
        <dbReference type="ARBA" id="ARBA00004418"/>
    </source>
</evidence>
<dbReference type="Pfam" id="PF01547">
    <property type="entry name" value="SBP_bac_1"/>
    <property type="match status" value="1"/>
</dbReference>
<protein>
    <recommendedName>
        <fullName evidence="6">Probable sugar-binding periplasmic protein</fullName>
    </recommendedName>
</protein>
<evidence type="ECO:0000256" key="4">
    <source>
        <dbReference type="ARBA" id="ARBA00022729"/>
    </source>
</evidence>
<evidence type="ECO:0000256" key="5">
    <source>
        <dbReference type="ARBA" id="ARBA00049629"/>
    </source>
</evidence>
<feature type="chain" id="PRO_5032737294" description="Probable sugar-binding periplasmic protein" evidence="7">
    <location>
        <begin position="22"/>
        <end position="413"/>
    </location>
</feature>
<keyword evidence="9" id="KW-1185">Reference proteome</keyword>
<dbReference type="EMBL" id="WIXK01000004">
    <property type="protein sequence ID" value="MQY42740.1"/>
    <property type="molecule type" value="Genomic_DNA"/>
</dbReference>
<evidence type="ECO:0000313" key="8">
    <source>
        <dbReference type="EMBL" id="MQY42740.1"/>
    </source>
</evidence>
<comment type="similarity">
    <text evidence="2">Belongs to the bacterial solute-binding protein 1 family.</text>
</comment>
<dbReference type="PANTHER" id="PTHR43649:SF28">
    <property type="entry name" value="BINDING PROTEIN COMPONENT OF ABC SUGAR TRANSPORTER-RELATED"/>
    <property type="match status" value="1"/>
</dbReference>